<sequence>MPKILRINILVICFFIKCVINQEVQKICNGDQEPYRLSCKTKTGVSVQSVNILFTRKDVYGKECESLVVYNITEPTQPLQSICNRAKDRSFCIIDKGVVDKWFQVYSLSNEIHPIPVRVQIRYSCSESYTNNSDTKKIKIFVNLLSTILFYLICRKIKL</sequence>
<organism evidence="2 3">
    <name type="scientific">Brachionus calyciflorus</name>
    <dbReference type="NCBI Taxonomy" id="104777"/>
    <lineage>
        <taxon>Eukaryota</taxon>
        <taxon>Metazoa</taxon>
        <taxon>Spiralia</taxon>
        <taxon>Gnathifera</taxon>
        <taxon>Rotifera</taxon>
        <taxon>Eurotatoria</taxon>
        <taxon>Monogononta</taxon>
        <taxon>Pseudotrocha</taxon>
        <taxon>Ploima</taxon>
        <taxon>Brachionidae</taxon>
        <taxon>Brachionus</taxon>
    </lineage>
</organism>
<reference evidence="2" key="1">
    <citation type="submission" date="2021-02" db="EMBL/GenBank/DDBJ databases">
        <authorList>
            <person name="Nowell W R."/>
        </authorList>
    </citation>
    <scope>NUCLEOTIDE SEQUENCE</scope>
    <source>
        <strain evidence="2">Ploen Becks lab</strain>
    </source>
</reference>
<feature type="chain" id="PRO_5032557271" evidence="1">
    <location>
        <begin position="22"/>
        <end position="159"/>
    </location>
</feature>
<protein>
    <submittedName>
        <fullName evidence="2">Uncharacterized protein</fullName>
    </submittedName>
</protein>
<dbReference type="Proteomes" id="UP000663879">
    <property type="component" value="Unassembled WGS sequence"/>
</dbReference>
<proteinExistence type="predicted"/>
<evidence type="ECO:0000313" key="3">
    <source>
        <dbReference type="Proteomes" id="UP000663879"/>
    </source>
</evidence>
<keyword evidence="3" id="KW-1185">Reference proteome</keyword>
<dbReference type="OrthoDB" id="10475684at2759"/>
<dbReference type="AlphaFoldDB" id="A0A814HJV1"/>
<dbReference type="EMBL" id="CAJNOC010004139">
    <property type="protein sequence ID" value="CAF1011034.1"/>
    <property type="molecule type" value="Genomic_DNA"/>
</dbReference>
<accession>A0A814HJV1</accession>
<evidence type="ECO:0000313" key="2">
    <source>
        <dbReference type="EMBL" id="CAF1011034.1"/>
    </source>
</evidence>
<name>A0A814HJV1_9BILA</name>
<gene>
    <name evidence="2" type="ORF">OXX778_LOCUS16891</name>
</gene>
<comment type="caution">
    <text evidence="2">The sequence shown here is derived from an EMBL/GenBank/DDBJ whole genome shotgun (WGS) entry which is preliminary data.</text>
</comment>
<feature type="signal peptide" evidence="1">
    <location>
        <begin position="1"/>
        <end position="21"/>
    </location>
</feature>
<evidence type="ECO:0000256" key="1">
    <source>
        <dbReference type="SAM" id="SignalP"/>
    </source>
</evidence>
<keyword evidence="1" id="KW-0732">Signal</keyword>